<dbReference type="PROSITE" id="PS00211">
    <property type="entry name" value="ABC_TRANSPORTER_1"/>
    <property type="match status" value="2"/>
</dbReference>
<evidence type="ECO:0000256" key="2">
    <source>
        <dbReference type="ARBA" id="ARBA00005417"/>
    </source>
</evidence>
<dbReference type="Pfam" id="PF00005">
    <property type="entry name" value="ABC_tran"/>
    <property type="match status" value="2"/>
</dbReference>
<evidence type="ECO:0000256" key="5">
    <source>
        <dbReference type="ARBA" id="ARBA00022737"/>
    </source>
</evidence>
<evidence type="ECO:0000256" key="6">
    <source>
        <dbReference type="ARBA" id="ARBA00022741"/>
    </source>
</evidence>
<organism evidence="12 13">
    <name type="scientific">Gemelliphila asaccharolytica</name>
    <dbReference type="NCBI Taxonomy" id="502393"/>
    <lineage>
        <taxon>Bacteria</taxon>
        <taxon>Bacillati</taxon>
        <taxon>Bacillota</taxon>
        <taxon>Bacilli</taxon>
        <taxon>Bacillales</taxon>
        <taxon>Gemellaceae</taxon>
        <taxon>Gemelliphila</taxon>
    </lineage>
</organism>
<evidence type="ECO:0000256" key="4">
    <source>
        <dbReference type="ARBA" id="ARBA00022475"/>
    </source>
</evidence>
<dbReference type="InterPro" id="IPR050095">
    <property type="entry name" value="ECF_ABC_transporter_ATP-bd"/>
</dbReference>
<accession>A0ABR5TN60</accession>
<evidence type="ECO:0000256" key="8">
    <source>
        <dbReference type="ARBA" id="ARBA00022967"/>
    </source>
</evidence>
<keyword evidence="6" id="KW-0547">Nucleotide-binding</keyword>
<evidence type="ECO:0000259" key="11">
    <source>
        <dbReference type="PROSITE" id="PS50893"/>
    </source>
</evidence>
<dbReference type="PANTHER" id="PTHR43553">
    <property type="entry name" value="HEAVY METAL TRANSPORTER"/>
    <property type="match status" value="1"/>
</dbReference>
<comment type="subcellular location">
    <subcellularLocation>
        <location evidence="1">Cell membrane</location>
        <topology evidence="1">Peripheral membrane protein</topology>
    </subcellularLocation>
</comment>
<protein>
    <submittedName>
        <fullName evidence="12">ABC transporter, ATP-binding protein</fullName>
    </submittedName>
</protein>
<dbReference type="PANTHER" id="PTHR43553:SF23">
    <property type="entry name" value="ABC TRANSPORTER ATP-BINDING COMPONENT"/>
    <property type="match status" value="1"/>
</dbReference>
<keyword evidence="5" id="KW-0677">Repeat</keyword>
<dbReference type="SMART" id="SM00382">
    <property type="entry name" value="AAA"/>
    <property type="match status" value="2"/>
</dbReference>
<evidence type="ECO:0000313" key="13">
    <source>
        <dbReference type="Proteomes" id="UP000070467"/>
    </source>
</evidence>
<keyword evidence="7 12" id="KW-0067">ATP-binding</keyword>
<evidence type="ECO:0000256" key="7">
    <source>
        <dbReference type="ARBA" id="ARBA00022840"/>
    </source>
</evidence>
<dbReference type="InterPro" id="IPR027417">
    <property type="entry name" value="P-loop_NTPase"/>
</dbReference>
<dbReference type="InterPro" id="IPR003593">
    <property type="entry name" value="AAA+_ATPase"/>
</dbReference>
<keyword evidence="9" id="KW-0472">Membrane</keyword>
<dbReference type="RefSeq" id="WP_066128842.1">
    <property type="nucleotide sequence ID" value="NZ_KQ959858.1"/>
</dbReference>
<dbReference type="PROSITE" id="PS50893">
    <property type="entry name" value="ABC_TRANSPORTER_2"/>
    <property type="match status" value="2"/>
</dbReference>
<evidence type="ECO:0000313" key="12">
    <source>
        <dbReference type="EMBL" id="KXB58828.1"/>
    </source>
</evidence>
<comment type="similarity">
    <text evidence="2">Belongs to the ABC transporter superfamily.</text>
</comment>
<dbReference type="InterPro" id="IPR015856">
    <property type="entry name" value="ABC_transpr_CbiO/EcfA_su"/>
</dbReference>
<dbReference type="Proteomes" id="UP000070467">
    <property type="component" value="Unassembled WGS sequence"/>
</dbReference>
<dbReference type="GO" id="GO:0005524">
    <property type="term" value="F:ATP binding"/>
    <property type="evidence" value="ECO:0007669"/>
    <property type="project" value="UniProtKB-KW"/>
</dbReference>
<comment type="function">
    <text evidence="10">Probably part of an ABC transporter complex. Responsible for energy coupling to the transport system.</text>
</comment>
<name>A0ABR5TN60_9BACL</name>
<keyword evidence="4" id="KW-1003">Cell membrane</keyword>
<dbReference type="Gene3D" id="3.40.50.300">
    <property type="entry name" value="P-loop containing nucleotide triphosphate hydrolases"/>
    <property type="match status" value="2"/>
</dbReference>
<sequence>MLKIEKLNVTYGEKQVLKNVDLKIKDAECAVLTGESGCGKTTILNSINGILEKFTNAKIKGSVKIDDTDLKAKQMYEISMLVSSVFQNPKTHFFNINTTQELLFFLENIGLDRSKMDKRLNKMLEIFPIKYLLNRNIFNLSGGEKQVLSLASSYISGCKILLLDEPTSNLDLRYIDILKNMLKILKKENISLIIAEHRLYYLMDIFDRVVYIKDGEIKKIYSKEEFLQFSTDDLHNMGLRSVVREKLKVDSITNDGELYIENLNFQFTKNKKFEMRNLHFKNGFVYGIIGANGCGKSTFIKSLIGVMKKSKEKVYYKGKLINKKQRLKKSSLVMQDVNNQLFSESVDIELKLKNEKTKEETIDKLLNRLNLLSYKTSHPMSLSGGQKQRVAILTSVCDMADFIFFDEPTSGMDYKNMMSISKIIKELKGENRIIFIVSHDIEFLNETTDFVLDVEKECIK</sequence>
<comment type="caution">
    <text evidence="12">The sequence shown here is derived from an EMBL/GenBank/DDBJ whole genome shotgun (WGS) entry which is preliminary data.</text>
</comment>
<evidence type="ECO:0000256" key="9">
    <source>
        <dbReference type="ARBA" id="ARBA00023136"/>
    </source>
</evidence>
<dbReference type="InterPro" id="IPR003439">
    <property type="entry name" value="ABC_transporter-like_ATP-bd"/>
</dbReference>
<keyword evidence="13" id="KW-1185">Reference proteome</keyword>
<evidence type="ECO:0000256" key="3">
    <source>
        <dbReference type="ARBA" id="ARBA00022448"/>
    </source>
</evidence>
<feature type="domain" description="ABC transporter" evidence="11">
    <location>
        <begin position="258"/>
        <end position="460"/>
    </location>
</feature>
<reference evidence="12 13" key="1">
    <citation type="submission" date="2016-01" db="EMBL/GenBank/DDBJ databases">
        <authorList>
            <person name="Mitreva M."/>
            <person name="Pepin K.H."/>
            <person name="Mihindukulasuriya K.A."/>
            <person name="Fulton R."/>
            <person name="Fronick C."/>
            <person name="O'Laughlin M."/>
            <person name="Miner T."/>
            <person name="Herter B."/>
            <person name="Rosa B.A."/>
            <person name="Cordes M."/>
            <person name="Tomlinson C."/>
            <person name="Wollam A."/>
            <person name="Palsikar V.B."/>
            <person name="Mardis E.R."/>
            <person name="Wilson R.K."/>
        </authorList>
    </citation>
    <scope>NUCLEOTIDE SEQUENCE [LARGE SCALE GENOMIC DNA]</scope>
    <source>
        <strain evidence="12 13">KA00071</strain>
    </source>
</reference>
<dbReference type="InterPro" id="IPR017871">
    <property type="entry name" value="ABC_transporter-like_CS"/>
</dbReference>
<keyword evidence="3" id="KW-0813">Transport</keyword>
<evidence type="ECO:0000256" key="10">
    <source>
        <dbReference type="ARBA" id="ARBA00025157"/>
    </source>
</evidence>
<dbReference type="SUPFAM" id="SSF52540">
    <property type="entry name" value="P-loop containing nucleoside triphosphate hydrolases"/>
    <property type="match status" value="2"/>
</dbReference>
<gene>
    <name evidence="12" type="ORF">HMPREF1871_00220</name>
</gene>
<dbReference type="EMBL" id="LSDB01000005">
    <property type="protein sequence ID" value="KXB58828.1"/>
    <property type="molecule type" value="Genomic_DNA"/>
</dbReference>
<evidence type="ECO:0000256" key="1">
    <source>
        <dbReference type="ARBA" id="ARBA00004202"/>
    </source>
</evidence>
<keyword evidence="8" id="KW-1278">Translocase</keyword>
<proteinExistence type="inferred from homology"/>
<dbReference type="CDD" id="cd03225">
    <property type="entry name" value="ABC_cobalt_CbiO_domain1"/>
    <property type="match status" value="1"/>
</dbReference>
<feature type="domain" description="ABC transporter" evidence="11">
    <location>
        <begin position="2"/>
        <end position="239"/>
    </location>
</feature>